<sequence length="29" mass="2974">MTPPTKGSPGVSGSPDKDTGSTQPLDFIR</sequence>
<reference evidence="2" key="1">
    <citation type="submission" date="2018-05" db="EMBL/GenBank/DDBJ databases">
        <authorList>
            <person name="Lanie J.A."/>
            <person name="Ng W.-L."/>
            <person name="Kazmierczak K.M."/>
            <person name="Andrzejewski T.M."/>
            <person name="Davidsen T.M."/>
            <person name="Wayne K.J."/>
            <person name="Tettelin H."/>
            <person name="Glass J.I."/>
            <person name="Rusch D."/>
            <person name="Podicherti R."/>
            <person name="Tsui H.-C.T."/>
            <person name="Winkler M.E."/>
        </authorList>
    </citation>
    <scope>NUCLEOTIDE SEQUENCE</scope>
</reference>
<proteinExistence type="predicted"/>
<dbReference type="EMBL" id="UINC01176436">
    <property type="protein sequence ID" value="SVD83559.1"/>
    <property type="molecule type" value="Genomic_DNA"/>
</dbReference>
<organism evidence="2">
    <name type="scientific">marine metagenome</name>
    <dbReference type="NCBI Taxonomy" id="408172"/>
    <lineage>
        <taxon>unclassified sequences</taxon>
        <taxon>metagenomes</taxon>
        <taxon>ecological metagenomes</taxon>
    </lineage>
</organism>
<feature type="region of interest" description="Disordered" evidence="1">
    <location>
        <begin position="1"/>
        <end position="29"/>
    </location>
</feature>
<feature type="compositionally biased region" description="Polar residues" evidence="1">
    <location>
        <begin position="20"/>
        <end position="29"/>
    </location>
</feature>
<accession>A0A382YKQ0</accession>
<dbReference type="AlphaFoldDB" id="A0A382YKQ0"/>
<feature type="non-terminal residue" evidence="2">
    <location>
        <position position="29"/>
    </location>
</feature>
<evidence type="ECO:0000313" key="2">
    <source>
        <dbReference type="EMBL" id="SVD83559.1"/>
    </source>
</evidence>
<protein>
    <submittedName>
        <fullName evidence="2">Uncharacterized protein</fullName>
    </submittedName>
</protein>
<evidence type="ECO:0000256" key="1">
    <source>
        <dbReference type="SAM" id="MobiDB-lite"/>
    </source>
</evidence>
<gene>
    <name evidence="2" type="ORF">METZ01_LOCUS436413</name>
</gene>
<name>A0A382YKQ0_9ZZZZ</name>